<dbReference type="PANTHER" id="PTHR34071:SF2">
    <property type="entry name" value="FLAVIN-NUCLEOTIDE-BINDING PROTEIN"/>
    <property type="match status" value="1"/>
</dbReference>
<gene>
    <name evidence="2" type="ORF">BIN_B_00765</name>
</gene>
<dbReference type="InterPro" id="IPR012349">
    <property type="entry name" value="Split_barrel_FMN-bd"/>
</dbReference>
<evidence type="ECO:0000256" key="1">
    <source>
        <dbReference type="SAM" id="MobiDB-lite"/>
    </source>
</evidence>
<dbReference type="EMBL" id="LR589250">
    <property type="protein sequence ID" value="VTO97121.1"/>
    <property type="molecule type" value="Genomic_DNA"/>
</dbReference>
<protein>
    <submittedName>
        <fullName evidence="2">Pyridoxamine 5'-phosphate oxidase</fullName>
    </submittedName>
</protein>
<dbReference type="SUPFAM" id="SSF50475">
    <property type="entry name" value="FMN-binding split barrel"/>
    <property type="match status" value="1"/>
</dbReference>
<sequence>MARGYQPTPGTTPSRYRERARYDGETVHRILDEALFCHLGYVRDGRPVVLPTMHVRCGETLYIHGSTGSGPMLGAKPAGLPVCVTATLVDGLVLARSAMHHSLNYRSVVVMGSARAVDDHAEKLSALHALLDHIRPGRAADCRTPNTRELAATAVLALDLVEVSAKVRQGGPVDDPEDRALPHWAGVIPLTVTAGTPRPADDLDPATPLPQYLTGRPRPTGALTVPGYRRRASRRSLPWCCPTMFPPARRHRPRPCLPTSRPAHR</sequence>
<feature type="region of interest" description="Disordered" evidence="1">
    <location>
        <begin position="195"/>
        <end position="228"/>
    </location>
</feature>
<reference evidence="2" key="1">
    <citation type="submission" date="2019-05" db="EMBL/GenBank/DDBJ databases">
        <authorList>
            <person name="Naeem R."/>
            <person name="Antony C."/>
            <person name="Guan Q."/>
        </authorList>
    </citation>
    <scope>NUCLEOTIDE SEQUENCE</scope>
    <source>
        <strain evidence="2">3</strain>
    </source>
</reference>
<evidence type="ECO:0000313" key="2">
    <source>
        <dbReference type="EMBL" id="VTO97121.1"/>
    </source>
</evidence>
<dbReference type="Pfam" id="PF12900">
    <property type="entry name" value="Pyridox_ox_2"/>
    <property type="match status" value="1"/>
</dbReference>
<organism evidence="2">
    <name type="scientific">Mycobacterium kansasii</name>
    <dbReference type="NCBI Taxonomy" id="1768"/>
    <lineage>
        <taxon>Bacteria</taxon>
        <taxon>Bacillati</taxon>
        <taxon>Actinomycetota</taxon>
        <taxon>Actinomycetes</taxon>
        <taxon>Mycobacteriales</taxon>
        <taxon>Mycobacteriaceae</taxon>
        <taxon>Mycobacterium</taxon>
    </lineage>
</organism>
<dbReference type="PANTHER" id="PTHR34071">
    <property type="entry name" value="5-NITROIMIDAZOLE ANTIBIOTICS RESISTANCE PROTEIN, NIMA-FAMILY-RELATED PROTEIN-RELATED"/>
    <property type="match status" value="1"/>
</dbReference>
<dbReference type="InterPro" id="IPR024747">
    <property type="entry name" value="Pyridox_Oxase-rel"/>
</dbReference>
<dbReference type="Gene3D" id="2.30.110.10">
    <property type="entry name" value="Electron Transport, Fmn-binding Protein, Chain A"/>
    <property type="match status" value="1"/>
</dbReference>
<accession>A0A653EKH1</accession>
<dbReference type="AlphaFoldDB" id="A0A653EKH1"/>
<proteinExistence type="predicted"/>
<name>A0A653EKH1_MYCKA</name>